<evidence type="ECO:0000313" key="2">
    <source>
        <dbReference type="EMBL" id="OWK09181.1"/>
    </source>
</evidence>
<keyword evidence="1" id="KW-0472">Membrane</keyword>
<name>A0A212CT59_CEREH</name>
<keyword evidence="1" id="KW-0812">Transmembrane</keyword>
<evidence type="ECO:0000313" key="3">
    <source>
        <dbReference type="Proteomes" id="UP000242450"/>
    </source>
</evidence>
<proteinExistence type="predicted"/>
<keyword evidence="1" id="KW-1133">Transmembrane helix</keyword>
<sequence length="55" mass="6404">MVICRQIKLRIIIVPGISTIIRILGIMDSIILLLQPDKKIKYQLGVCEKYEIIFF</sequence>
<evidence type="ECO:0000256" key="1">
    <source>
        <dbReference type="SAM" id="Phobius"/>
    </source>
</evidence>
<dbReference type="AlphaFoldDB" id="A0A212CT59"/>
<feature type="transmembrane region" description="Helical" evidence="1">
    <location>
        <begin position="12"/>
        <end position="34"/>
    </location>
</feature>
<comment type="caution">
    <text evidence="2">The sequence shown here is derived from an EMBL/GenBank/DDBJ whole genome shotgun (WGS) entry which is preliminary data.</text>
</comment>
<dbReference type="Proteomes" id="UP000242450">
    <property type="component" value="Chromosome 13"/>
</dbReference>
<protein>
    <submittedName>
        <fullName evidence="2">Uncharacterized protein</fullName>
    </submittedName>
</protein>
<organism evidence="2 3">
    <name type="scientific">Cervus elaphus hippelaphus</name>
    <name type="common">European red deer</name>
    <dbReference type="NCBI Taxonomy" id="46360"/>
    <lineage>
        <taxon>Eukaryota</taxon>
        <taxon>Metazoa</taxon>
        <taxon>Chordata</taxon>
        <taxon>Craniata</taxon>
        <taxon>Vertebrata</taxon>
        <taxon>Euteleostomi</taxon>
        <taxon>Mammalia</taxon>
        <taxon>Eutheria</taxon>
        <taxon>Laurasiatheria</taxon>
        <taxon>Artiodactyla</taxon>
        <taxon>Ruminantia</taxon>
        <taxon>Pecora</taxon>
        <taxon>Cervidae</taxon>
        <taxon>Cervinae</taxon>
        <taxon>Cervus</taxon>
    </lineage>
</organism>
<gene>
    <name evidence="2" type="ORF">Celaphus_00015450</name>
</gene>
<dbReference type="EMBL" id="MKHE01000013">
    <property type="protein sequence ID" value="OWK09181.1"/>
    <property type="molecule type" value="Genomic_DNA"/>
</dbReference>
<accession>A0A212CT59</accession>
<reference evidence="2 3" key="1">
    <citation type="journal article" date="2018" name="Mol. Genet. Genomics">
        <title>The red deer Cervus elaphus genome CerEla1.0: sequencing, annotating, genes, and chromosomes.</title>
        <authorList>
            <person name="Bana N.A."/>
            <person name="Nyiri A."/>
            <person name="Nagy J."/>
            <person name="Frank K."/>
            <person name="Nagy T."/>
            <person name="Steger V."/>
            <person name="Schiller M."/>
            <person name="Lakatos P."/>
            <person name="Sugar L."/>
            <person name="Horn P."/>
            <person name="Barta E."/>
            <person name="Orosz L."/>
        </authorList>
    </citation>
    <scope>NUCLEOTIDE SEQUENCE [LARGE SCALE GENOMIC DNA]</scope>
    <source>
        <strain evidence="2">Hungarian</strain>
    </source>
</reference>
<keyword evidence="3" id="KW-1185">Reference proteome</keyword>